<evidence type="ECO:0000313" key="1">
    <source>
        <dbReference type="EMBL" id="KAG7557216.1"/>
    </source>
</evidence>
<dbReference type="GO" id="GO:0006508">
    <property type="term" value="P:proteolysis"/>
    <property type="evidence" value="ECO:0007669"/>
    <property type="project" value="InterPro"/>
</dbReference>
<accession>A0A8T1ZET4</accession>
<sequence>MALKPEGAAEKQPENTIDWIEFRDTLLASQTAMQNSITALTQALLQNRLNPNPPPVAAINNQQENTIILWLSKINTNKSSLSTTLTIHNNTDIVTSTLDGSFRGSRSVDVYAKDFYLLLRRTDIHDTQVQLVSRFIGGMRPQLQSSLSQFDPTTISEAHCRAATFEHQLRPSSWNTPSSRPRSFEFAMSPAPTGSQDTTTIDDDAENLTYGDHGIFLVSRRSCIEPPSQTDNWLRYNIFKSTCTIHGRICTFIIDSGSSRNVISENTVRKLELPVEAHPCPYSLTWLHDGVDLGVTHRTLVLFSIGLFYKDCFYFDISPMDVAHLVLGRPWEYDRKIIHDGAKTTYKFTWETHHIVLLPSPDLTCNPAPKKEEPPPKLHLLYSYAAFTEEFRLEGVAFALLTIPSPPFRRTYQPIVIKVVRAAEVDQTVVHIIRVAESRSKCCEIQTVAECAKRFVKIKELRNAVQDSVRIEAAEGASNLIFFLFGKLGVLDRPLQLEGGE</sequence>
<organism evidence="1 2">
    <name type="scientific">Arabidopsis suecica</name>
    <name type="common">Swedish thale-cress</name>
    <name type="synonym">Cardaminopsis suecica</name>
    <dbReference type="NCBI Taxonomy" id="45249"/>
    <lineage>
        <taxon>Eukaryota</taxon>
        <taxon>Viridiplantae</taxon>
        <taxon>Streptophyta</taxon>
        <taxon>Embryophyta</taxon>
        <taxon>Tracheophyta</taxon>
        <taxon>Spermatophyta</taxon>
        <taxon>Magnoliopsida</taxon>
        <taxon>eudicotyledons</taxon>
        <taxon>Gunneridae</taxon>
        <taxon>Pentapetalae</taxon>
        <taxon>rosids</taxon>
        <taxon>malvids</taxon>
        <taxon>Brassicales</taxon>
        <taxon>Brassicaceae</taxon>
        <taxon>Camelineae</taxon>
        <taxon>Arabidopsis</taxon>
    </lineage>
</organism>
<gene>
    <name evidence="1" type="ORF">ISN44_As11g032030</name>
</gene>
<dbReference type="EMBL" id="JAEFBJ010000011">
    <property type="protein sequence ID" value="KAG7557216.1"/>
    <property type="molecule type" value="Genomic_DNA"/>
</dbReference>
<reference evidence="1 2" key="1">
    <citation type="submission" date="2020-12" db="EMBL/GenBank/DDBJ databases">
        <title>Concerted genomic and epigenomic changes stabilize Arabidopsis allopolyploids.</title>
        <authorList>
            <person name="Chen Z."/>
        </authorList>
    </citation>
    <scope>NUCLEOTIDE SEQUENCE [LARGE SCALE GENOMIC DNA]</scope>
    <source>
        <strain evidence="1">As9502</strain>
        <tissue evidence="1">Leaf</tissue>
    </source>
</reference>
<evidence type="ECO:0000313" key="2">
    <source>
        <dbReference type="Proteomes" id="UP000694251"/>
    </source>
</evidence>
<dbReference type="GO" id="GO:0004190">
    <property type="term" value="F:aspartic-type endopeptidase activity"/>
    <property type="evidence" value="ECO:0007669"/>
    <property type="project" value="InterPro"/>
</dbReference>
<comment type="caution">
    <text evidence="1">The sequence shown here is derived from an EMBL/GenBank/DDBJ whole genome shotgun (WGS) entry which is preliminary data.</text>
</comment>
<keyword evidence="2" id="KW-1185">Reference proteome</keyword>
<dbReference type="AlphaFoldDB" id="A0A8T1ZET4"/>
<dbReference type="InterPro" id="IPR001969">
    <property type="entry name" value="Aspartic_peptidase_AS"/>
</dbReference>
<proteinExistence type="predicted"/>
<dbReference type="OrthoDB" id="1111746at2759"/>
<dbReference type="PANTHER" id="PTHR35046">
    <property type="entry name" value="ZINC KNUCKLE (CCHC-TYPE) FAMILY PROTEIN"/>
    <property type="match status" value="1"/>
</dbReference>
<dbReference type="PROSITE" id="PS00141">
    <property type="entry name" value="ASP_PROTEASE"/>
    <property type="match status" value="1"/>
</dbReference>
<dbReference type="CDD" id="cd00303">
    <property type="entry name" value="retropepsin_like"/>
    <property type="match status" value="1"/>
</dbReference>
<protein>
    <submittedName>
        <fullName evidence="1">Uncharacterized protein</fullName>
    </submittedName>
</protein>
<dbReference type="PANTHER" id="PTHR35046:SF19">
    <property type="entry name" value="OS08G0315200 PROTEIN"/>
    <property type="match status" value="1"/>
</dbReference>
<name>A0A8T1ZET4_ARASU</name>
<dbReference type="Proteomes" id="UP000694251">
    <property type="component" value="Chromosome 11"/>
</dbReference>